<dbReference type="PROSITE" id="PS52016">
    <property type="entry name" value="TONB_DEPENDENT_REC_3"/>
    <property type="match status" value="1"/>
</dbReference>
<comment type="caution">
    <text evidence="7">The sequence shown here is derived from an EMBL/GenBank/DDBJ whole genome shotgun (WGS) entry which is preliminary data.</text>
</comment>
<dbReference type="Pfam" id="PF07715">
    <property type="entry name" value="Plug"/>
    <property type="match status" value="1"/>
</dbReference>
<protein>
    <submittedName>
        <fullName evidence="7">SusC/RagA family TonB-linked outer membrane protein</fullName>
    </submittedName>
</protein>
<keyword evidence="5" id="KW-0732">Signal</keyword>
<dbReference type="RefSeq" id="WP_217792332.1">
    <property type="nucleotide sequence ID" value="NZ_JAHSPG010000012.1"/>
</dbReference>
<dbReference type="AlphaFoldDB" id="A0A9E2W8J2"/>
<evidence type="ECO:0000256" key="2">
    <source>
        <dbReference type="ARBA" id="ARBA00023077"/>
    </source>
</evidence>
<accession>A0A9E2W8J2</accession>
<evidence type="ECO:0000256" key="5">
    <source>
        <dbReference type="SAM" id="SignalP"/>
    </source>
</evidence>
<evidence type="ECO:0000313" key="8">
    <source>
        <dbReference type="Proteomes" id="UP000812270"/>
    </source>
</evidence>
<keyword evidence="1" id="KW-0406">Ion transport</keyword>
<dbReference type="InterPro" id="IPR023996">
    <property type="entry name" value="TonB-dep_OMP_SusC/RagA"/>
</dbReference>
<dbReference type="InterPro" id="IPR023997">
    <property type="entry name" value="TonB-dep_OMP_SusC/RagA_CS"/>
</dbReference>
<keyword evidence="3" id="KW-0812">Transmembrane</keyword>
<keyword evidence="3" id="KW-0813">Transport</keyword>
<evidence type="ECO:0000256" key="1">
    <source>
        <dbReference type="ARBA" id="ARBA00023065"/>
    </source>
</evidence>
<dbReference type="PANTHER" id="PTHR32552">
    <property type="entry name" value="FERRICHROME IRON RECEPTOR-RELATED"/>
    <property type="match status" value="1"/>
</dbReference>
<name>A0A9E2W8J2_9BACT</name>
<dbReference type="EMBL" id="JAHSPG010000012">
    <property type="protein sequence ID" value="MBV4358621.1"/>
    <property type="molecule type" value="Genomic_DNA"/>
</dbReference>
<evidence type="ECO:0000313" key="7">
    <source>
        <dbReference type="EMBL" id="MBV4358621.1"/>
    </source>
</evidence>
<keyword evidence="2" id="KW-0798">TonB box</keyword>
<dbReference type="InterPro" id="IPR012910">
    <property type="entry name" value="Plug_dom"/>
</dbReference>
<dbReference type="NCBIfam" id="TIGR04057">
    <property type="entry name" value="SusC_RagA_signa"/>
    <property type="match status" value="1"/>
</dbReference>
<keyword evidence="3" id="KW-1134">Transmembrane beta strand</keyword>
<feature type="compositionally biased region" description="Polar residues" evidence="4">
    <location>
        <begin position="322"/>
        <end position="332"/>
    </location>
</feature>
<feature type="signal peptide" evidence="5">
    <location>
        <begin position="1"/>
        <end position="27"/>
    </location>
</feature>
<dbReference type="GO" id="GO:0009279">
    <property type="term" value="C:cell outer membrane"/>
    <property type="evidence" value="ECO:0007669"/>
    <property type="project" value="UniProtKB-SubCell"/>
</dbReference>
<dbReference type="Proteomes" id="UP000812270">
    <property type="component" value="Unassembled WGS sequence"/>
</dbReference>
<sequence length="1145" mass="125149">MRKKYSLPHLFGCLLATQMLAVTATNAQNSYSYVRSNTDAYKKSHGLTIQDTNVEKAKLFTVLKELNKQKGVYFLFSEQSLANQMVNPLGDTKEATEKILDEVLSNTGIKYKKLNDKTYVILSDKDKKRTSLNYVPLDGMDLAIQTSNVSMVVADPITGKVTGPDGTPVANATVTIKGTTKGTTTDANGVYNIQAKKGDVLVISYVGYSAKEVTVGSNGTIDVALVVGNQQMTEVVVTALGIQKKAKSLTYATQQVQGEELTRAKDPNMMNALAGKAAGVTINKSASGLGGSVKVLIRGSRSITGNNQPLYVIDGMPISNSNSEQPSTTIGGTNDAAGRDAGDGISNLNPDDIESMNMLKGPAAAALYGTQAANGVVVITTKRGRAGRASITVNSNTTFEKPATLPKFQSSYGGVGQDGTLAATSWGKAISGSDDFTKDFFQTGITGINSIALSSGNDKNQTYVSYANTSAKGIIDGNKYGKNNLTFHQTSLFFNDKLKVDGNVNLIQQSIKNRPTPGGFYNNPLVGLYHFTRGQNIQPYKDHYEVFDSTRNMMLQNWYVGYSDMDQNPWWLTNKLPSEDNRARAITNLILSYKLNNNFTLQARGNYDFISDDYNQKMYAGTHPSLTSPANRGRYITFTNRENNLYGDLILSYNQKYNNNLSLSAVVGTSITDSKAKQLRLDSRPGDMYVANIFTVANMNLSNGYIVEGNVHTQMQSVFATAQLGFKDYLFLDVTGRNDWSSTLAFTNSEKKGFFYPSIGLSAVLTDMMQMPSWISFAKVRGAWSEVGNALDPYVSNYNAKKITASGVQQDFSTAPFGELKPEQTKSIELGTEWRFFNNRFGIDVTYYKTNTRNQLFKVASAPTAKFPFYYVNGGDIQNQGVEVILSATPVASKDFQWKTNVNFATNKNKVVEMPDGLPVFFFGEKGSNNYQMRLEQGGSIGDIYGQTFARDSHGNITYDAGGLPQKSDGDWMKIANSAPKFNLGWANTLTYKQFSLYLLFDGRFGGNVLSLTQADLDLQGVSKVTGDARAAGSVTLEGKKITDVQGFYSRVGGRSGITEYYVYDATVARLRELSLSYSIPSRVFANKVVKGLDFSLTGRNLFYLTKKAPYDTDASLSTTNDLQGVDVFGMPATRTFGFNVKLLL</sequence>
<keyword evidence="8" id="KW-1185">Reference proteome</keyword>
<comment type="subcellular location">
    <subcellularLocation>
        <location evidence="3">Cell outer membrane</location>
        <topology evidence="3">Multi-pass membrane protein</topology>
    </subcellularLocation>
</comment>
<feature type="region of interest" description="Disordered" evidence="4">
    <location>
        <begin position="322"/>
        <end position="349"/>
    </location>
</feature>
<evidence type="ECO:0000259" key="6">
    <source>
        <dbReference type="Pfam" id="PF07715"/>
    </source>
</evidence>
<dbReference type="Pfam" id="PF13715">
    <property type="entry name" value="CarbopepD_reg_2"/>
    <property type="match status" value="1"/>
</dbReference>
<keyword evidence="3" id="KW-0472">Membrane</keyword>
<comment type="similarity">
    <text evidence="3">Belongs to the TonB-dependent receptor family.</text>
</comment>
<gene>
    <name evidence="7" type="ORF">KTO63_15765</name>
</gene>
<evidence type="ECO:0000256" key="4">
    <source>
        <dbReference type="SAM" id="MobiDB-lite"/>
    </source>
</evidence>
<dbReference type="InterPro" id="IPR039426">
    <property type="entry name" value="TonB-dep_rcpt-like"/>
</dbReference>
<feature type="chain" id="PRO_5038997561" evidence="5">
    <location>
        <begin position="28"/>
        <end position="1145"/>
    </location>
</feature>
<dbReference type="NCBIfam" id="TIGR04056">
    <property type="entry name" value="OMP_RagA_SusC"/>
    <property type="match status" value="1"/>
</dbReference>
<organism evidence="7 8">
    <name type="scientific">Pinibacter aurantiacus</name>
    <dbReference type="NCBI Taxonomy" id="2851599"/>
    <lineage>
        <taxon>Bacteria</taxon>
        <taxon>Pseudomonadati</taxon>
        <taxon>Bacteroidota</taxon>
        <taxon>Chitinophagia</taxon>
        <taxon>Chitinophagales</taxon>
        <taxon>Chitinophagaceae</taxon>
        <taxon>Pinibacter</taxon>
    </lineage>
</organism>
<keyword evidence="3" id="KW-0998">Cell outer membrane</keyword>
<dbReference type="PANTHER" id="PTHR32552:SF81">
    <property type="entry name" value="TONB-DEPENDENT OUTER MEMBRANE RECEPTOR"/>
    <property type="match status" value="1"/>
</dbReference>
<feature type="domain" description="TonB-dependent receptor plug" evidence="6">
    <location>
        <begin position="247"/>
        <end position="376"/>
    </location>
</feature>
<reference evidence="7" key="1">
    <citation type="submission" date="2021-06" db="EMBL/GenBank/DDBJ databases">
        <authorList>
            <person name="Huq M.A."/>
        </authorList>
    </citation>
    <scope>NUCLEOTIDE SEQUENCE</scope>
    <source>
        <strain evidence="7">MAH-26</strain>
    </source>
</reference>
<proteinExistence type="inferred from homology"/>
<dbReference type="GO" id="GO:0006811">
    <property type="term" value="P:monoatomic ion transport"/>
    <property type="evidence" value="ECO:0007669"/>
    <property type="project" value="UniProtKB-KW"/>
</dbReference>
<evidence type="ECO:0000256" key="3">
    <source>
        <dbReference type="PROSITE-ProRule" id="PRU01360"/>
    </source>
</evidence>